<proteinExistence type="predicted"/>
<dbReference type="GO" id="GO:0009396">
    <property type="term" value="P:folic acid-containing compound biosynthetic process"/>
    <property type="evidence" value="ECO:0007669"/>
    <property type="project" value="InterPro"/>
</dbReference>
<gene>
    <name evidence="2" type="primary">pabB</name>
    <name evidence="2" type="ORF">FGF68_06375</name>
</gene>
<protein>
    <submittedName>
        <fullName evidence="2">Aminodeoxychorismate synthase component I</fullName>
        <ecNumber evidence="2">2.6.1.85</ecNumber>
    </submittedName>
</protein>
<dbReference type="Gene3D" id="3.20.10.10">
    <property type="entry name" value="D-amino Acid Aminotransferase, subunit A, domain 2"/>
    <property type="match status" value="1"/>
</dbReference>
<dbReference type="InterPro" id="IPR043131">
    <property type="entry name" value="BCAT-like_N"/>
</dbReference>
<keyword evidence="2" id="KW-0808">Transferase</keyword>
<dbReference type="GO" id="GO:0046820">
    <property type="term" value="F:4-amino-4-deoxychorismate synthase activity"/>
    <property type="evidence" value="ECO:0007669"/>
    <property type="project" value="UniProtKB-EC"/>
</dbReference>
<dbReference type="Gene3D" id="3.30.470.10">
    <property type="match status" value="1"/>
</dbReference>
<dbReference type="EMBL" id="VDCI01000004">
    <property type="protein sequence ID" value="TNJ36685.1"/>
    <property type="molecule type" value="Genomic_DNA"/>
</dbReference>
<dbReference type="Proteomes" id="UP000309544">
    <property type="component" value="Unassembled WGS sequence"/>
</dbReference>
<dbReference type="InterPro" id="IPR043132">
    <property type="entry name" value="BCAT-like_C"/>
</dbReference>
<dbReference type="EC" id="2.6.1.85" evidence="2"/>
<dbReference type="InterPro" id="IPR015890">
    <property type="entry name" value="Chorismate_C"/>
</dbReference>
<dbReference type="Pfam" id="PF01063">
    <property type="entry name" value="Aminotran_4"/>
    <property type="match status" value="1"/>
</dbReference>
<dbReference type="Gene3D" id="3.60.120.10">
    <property type="entry name" value="Anthranilate synthase"/>
    <property type="match status" value="1"/>
</dbReference>
<dbReference type="AlphaFoldDB" id="A0A5C4S0B4"/>
<dbReference type="SUPFAM" id="SSF56322">
    <property type="entry name" value="ADC synthase"/>
    <property type="match status" value="1"/>
</dbReference>
<evidence type="ECO:0000313" key="3">
    <source>
        <dbReference type="Proteomes" id="UP000309544"/>
    </source>
</evidence>
<name>A0A5C4S0B4_PROVB</name>
<feature type="domain" description="Chorismate-utilising enzyme C-terminal" evidence="1">
    <location>
        <begin position="124"/>
        <end position="379"/>
    </location>
</feature>
<comment type="caution">
    <text evidence="2">The sequence shown here is derived from an EMBL/GenBank/DDBJ whole genome shotgun (WGS) entry which is preliminary data.</text>
</comment>
<dbReference type="RefSeq" id="WP_139626583.1">
    <property type="nucleotide sequence ID" value="NZ_VDCI01000004.1"/>
</dbReference>
<sequence>MTTRLEPGELRFGGAFSGQIPGRELSFSYPVEIIRLERLEELVPFFWRLQERLVQGYALAGYIGYEAGYGFESSSFDLRHAGGGEGIPLAWFGVYRDVEYSAPAENVRIPGEGPRFDLEFELTEADYLEALGCIKERIASGDVYQVNYTGRNRFACGQGAPRELFRALCARQPQAYTAWMDLGEGCYVLSLSPELFFEVHDGMIETCPMKGTAPRGADEVEDRSLREGLARCSKNRAENLMIVDLLRNDLGRICRPGSVHADRLFTVRSYPTLHQMVSSVTGRLKEPYTLYELFAALFPCGSVTGAPKISSMQLIEQLERSPRGVYTGALGFMLPGGRMQFSVGIRTLVVQGGEGCYGTGSGIVWDSDPQEEFGECRLKAAIITGKQFSLFESLLWNGSYAWLDEHLQRLGRSAAELGFDFNEVHLRQLLDRHTVDAGMAASGGRYKVRLVLDSSGKATVTSERIGLPGMVKVCLSAVRTFSGDSMLRHKTTQREMYDRQLKLARQAGFDEVLFCNERGEVTEGAISNIIIRTVDGRYLTPPLTSGLLGGIWRSYFLRTRAQAYEEALTLSDVRDAEQLFICNAVRGLRPAELVPFSVE</sequence>
<keyword evidence="3" id="KW-1185">Reference proteome</keyword>
<reference evidence="2 3" key="1">
    <citation type="submission" date="2019-05" db="EMBL/GenBank/DDBJ databases">
        <title>Draft Whole-Genome sequence of the green sulfur bacterium Prosthecochloris vibrioformis DSM 260.</title>
        <authorList>
            <person name="Meyer T.E."/>
            <person name="Kyndt J.A."/>
        </authorList>
    </citation>
    <scope>NUCLEOTIDE SEQUENCE [LARGE SCALE GENOMIC DNA]</scope>
    <source>
        <strain evidence="2 3">DSM 260</strain>
    </source>
</reference>
<dbReference type="Pfam" id="PF00425">
    <property type="entry name" value="Chorismate_bind"/>
    <property type="match status" value="1"/>
</dbReference>
<keyword evidence="2" id="KW-0032">Aminotransferase</keyword>
<dbReference type="InterPro" id="IPR005801">
    <property type="entry name" value="ADC_synthase"/>
</dbReference>
<accession>A0A5C4S0B4</accession>
<organism evidence="2 3">
    <name type="scientific">Prosthecochloris vibrioformis</name>
    <name type="common">Chlorobium vibrioforme</name>
    <dbReference type="NCBI Taxonomy" id="1098"/>
    <lineage>
        <taxon>Bacteria</taxon>
        <taxon>Pseudomonadati</taxon>
        <taxon>Chlorobiota</taxon>
        <taxon>Chlorobiia</taxon>
        <taxon>Chlorobiales</taxon>
        <taxon>Chlorobiaceae</taxon>
        <taxon>Prosthecochloris</taxon>
    </lineage>
</organism>
<dbReference type="InterPro" id="IPR019999">
    <property type="entry name" value="Anth_synth_I-like"/>
</dbReference>
<dbReference type="PANTHER" id="PTHR11236">
    <property type="entry name" value="AMINOBENZOATE/ANTHRANILATE SYNTHASE"/>
    <property type="match status" value="1"/>
</dbReference>
<dbReference type="PRINTS" id="PR00095">
    <property type="entry name" value="ANTSNTHASEI"/>
</dbReference>
<dbReference type="GO" id="GO:0000162">
    <property type="term" value="P:L-tryptophan biosynthetic process"/>
    <property type="evidence" value="ECO:0007669"/>
    <property type="project" value="TreeGrafter"/>
</dbReference>
<evidence type="ECO:0000313" key="2">
    <source>
        <dbReference type="EMBL" id="TNJ36685.1"/>
    </source>
</evidence>
<evidence type="ECO:0000259" key="1">
    <source>
        <dbReference type="Pfam" id="PF00425"/>
    </source>
</evidence>
<dbReference type="SUPFAM" id="SSF56752">
    <property type="entry name" value="D-aminoacid aminotransferase-like PLP-dependent enzymes"/>
    <property type="match status" value="1"/>
</dbReference>
<dbReference type="InterPro" id="IPR001544">
    <property type="entry name" value="Aminotrans_IV"/>
</dbReference>
<dbReference type="NCBIfam" id="TIGR00553">
    <property type="entry name" value="pabB"/>
    <property type="match status" value="1"/>
</dbReference>
<dbReference type="PANTHER" id="PTHR11236:SF50">
    <property type="entry name" value="AMINODEOXYCHORISMATE SYNTHASE COMPONENT 1"/>
    <property type="match status" value="1"/>
</dbReference>
<dbReference type="InterPro" id="IPR036038">
    <property type="entry name" value="Aminotransferase-like"/>
</dbReference>
<dbReference type="InterPro" id="IPR005802">
    <property type="entry name" value="ADC_synth_comp_1"/>
</dbReference>